<comment type="similarity">
    <text evidence="2 12">Belongs to the RNA methyltransferase RsmE family.</text>
</comment>
<dbReference type="CDD" id="cd18084">
    <property type="entry name" value="RsmE-like"/>
    <property type="match status" value="1"/>
</dbReference>
<dbReference type="PANTHER" id="PTHR30027">
    <property type="entry name" value="RIBOSOMAL RNA SMALL SUBUNIT METHYLTRANSFERASE E"/>
    <property type="match status" value="1"/>
</dbReference>
<evidence type="ECO:0000256" key="5">
    <source>
        <dbReference type="ARBA" id="ARBA00022490"/>
    </source>
</evidence>
<reference evidence="15 16" key="1">
    <citation type="submission" date="2019-09" db="EMBL/GenBank/DDBJ databases">
        <authorList>
            <person name="Valk L.C."/>
        </authorList>
    </citation>
    <scope>NUCLEOTIDE SEQUENCE [LARGE SCALE GENOMIC DNA]</scope>
    <source>
        <strain evidence="15">GalUA</strain>
    </source>
</reference>
<dbReference type="GO" id="GO:0070042">
    <property type="term" value="F:rRNA (uridine-N3-)-methyltransferase activity"/>
    <property type="evidence" value="ECO:0007669"/>
    <property type="project" value="TreeGrafter"/>
</dbReference>
<dbReference type="InterPro" id="IPR046887">
    <property type="entry name" value="RsmE_PUA-like"/>
</dbReference>
<evidence type="ECO:0000256" key="12">
    <source>
        <dbReference type="PIRNR" id="PIRNR015601"/>
    </source>
</evidence>
<comment type="subcellular location">
    <subcellularLocation>
        <location evidence="1 12">Cytoplasm</location>
    </subcellularLocation>
</comment>
<evidence type="ECO:0000259" key="13">
    <source>
        <dbReference type="Pfam" id="PF04452"/>
    </source>
</evidence>
<dbReference type="Pfam" id="PF20260">
    <property type="entry name" value="PUA_4"/>
    <property type="match status" value="1"/>
</dbReference>
<evidence type="ECO:0000259" key="14">
    <source>
        <dbReference type="Pfam" id="PF20260"/>
    </source>
</evidence>
<keyword evidence="8 12" id="KW-0808">Transferase</keyword>
<dbReference type="OrthoDB" id="9815641at2"/>
<dbReference type="Gene3D" id="3.40.1280.10">
    <property type="match status" value="1"/>
</dbReference>
<evidence type="ECO:0000256" key="11">
    <source>
        <dbReference type="ARBA" id="ARBA00047944"/>
    </source>
</evidence>
<name>A0A7V7UB47_9FIRM</name>
<dbReference type="GO" id="GO:0005737">
    <property type="term" value="C:cytoplasm"/>
    <property type="evidence" value="ECO:0007669"/>
    <property type="project" value="UniProtKB-SubCell"/>
</dbReference>
<evidence type="ECO:0000256" key="2">
    <source>
        <dbReference type="ARBA" id="ARBA00005528"/>
    </source>
</evidence>
<dbReference type="Proteomes" id="UP000461768">
    <property type="component" value="Unassembled WGS sequence"/>
</dbReference>
<dbReference type="InterPro" id="IPR029026">
    <property type="entry name" value="tRNA_m1G_MTases_N"/>
</dbReference>
<keyword evidence="7 12" id="KW-0489">Methyltransferase</keyword>
<dbReference type="NCBIfam" id="TIGR00046">
    <property type="entry name" value="RsmE family RNA methyltransferase"/>
    <property type="match status" value="1"/>
</dbReference>
<dbReference type="EMBL" id="WAGX01000005">
    <property type="protein sequence ID" value="KAB1437733.1"/>
    <property type="molecule type" value="Genomic_DNA"/>
</dbReference>
<dbReference type="PANTHER" id="PTHR30027:SF3">
    <property type="entry name" value="16S RRNA (URACIL(1498)-N(3))-METHYLTRANSFERASE"/>
    <property type="match status" value="1"/>
</dbReference>
<evidence type="ECO:0000256" key="1">
    <source>
        <dbReference type="ARBA" id="ARBA00004496"/>
    </source>
</evidence>
<accession>A0A7V7UB47</accession>
<evidence type="ECO:0000256" key="9">
    <source>
        <dbReference type="ARBA" id="ARBA00022691"/>
    </source>
</evidence>
<dbReference type="InterPro" id="IPR015947">
    <property type="entry name" value="PUA-like_sf"/>
</dbReference>
<evidence type="ECO:0000256" key="7">
    <source>
        <dbReference type="ARBA" id="ARBA00022603"/>
    </source>
</evidence>
<evidence type="ECO:0000256" key="4">
    <source>
        <dbReference type="ARBA" id="ARBA00013673"/>
    </source>
</evidence>
<keyword evidence="16" id="KW-1185">Reference proteome</keyword>
<dbReference type="EC" id="2.1.1.193" evidence="3 12"/>
<comment type="function">
    <text evidence="10 12">Specifically methylates the N3 position of the uracil ring of uridine 1498 (m3U1498) in 16S rRNA. Acts on the fully assembled 30S ribosomal subunit.</text>
</comment>
<dbReference type="InterPro" id="IPR046886">
    <property type="entry name" value="RsmE_MTase_dom"/>
</dbReference>
<keyword evidence="6 12" id="KW-0698">rRNA processing</keyword>
<gene>
    <name evidence="15" type="ORF">F7O84_09030</name>
</gene>
<dbReference type="InterPro" id="IPR029028">
    <property type="entry name" value="Alpha/beta_knot_MTases"/>
</dbReference>
<dbReference type="PIRSF" id="PIRSF015601">
    <property type="entry name" value="MTase_slr0722"/>
    <property type="match status" value="1"/>
</dbReference>
<dbReference type="Gene3D" id="2.40.240.20">
    <property type="entry name" value="Hypothetical PUA domain-like, domain 1"/>
    <property type="match status" value="1"/>
</dbReference>
<keyword evidence="9 12" id="KW-0949">S-adenosyl-L-methionine</keyword>
<dbReference type="SUPFAM" id="SSF88697">
    <property type="entry name" value="PUA domain-like"/>
    <property type="match status" value="1"/>
</dbReference>
<dbReference type="SUPFAM" id="SSF75217">
    <property type="entry name" value="alpha/beta knot"/>
    <property type="match status" value="1"/>
</dbReference>
<evidence type="ECO:0000256" key="8">
    <source>
        <dbReference type="ARBA" id="ARBA00022679"/>
    </source>
</evidence>
<dbReference type="NCBIfam" id="NF008692">
    <property type="entry name" value="PRK11713.1-5"/>
    <property type="match status" value="1"/>
</dbReference>
<keyword evidence="5 12" id="KW-0963">Cytoplasm</keyword>
<reference evidence="15 16" key="2">
    <citation type="submission" date="2020-02" db="EMBL/GenBank/DDBJ databases">
        <title>Candidatus Galacturonibacter soehngenii shows hetero-acetogenic catabolism of galacturonic acid but lacks a canonical carbon monoxide dehydrogenase/acetyl-CoA synthase complex.</title>
        <authorList>
            <person name="Diender M."/>
            <person name="Stouten G.R."/>
            <person name="Petersen J.F."/>
            <person name="Nielsen P.H."/>
            <person name="Dueholm M.S."/>
            <person name="Pronk J.T."/>
            <person name="Van Loosdrecht M.C.M."/>
        </authorList>
    </citation>
    <scope>NUCLEOTIDE SEQUENCE [LARGE SCALE GENOMIC DNA]</scope>
    <source>
        <strain evidence="15">GalUA</strain>
    </source>
</reference>
<dbReference type="RefSeq" id="WP_151144268.1">
    <property type="nucleotide sequence ID" value="NZ_WAGX01000005.1"/>
</dbReference>
<evidence type="ECO:0000256" key="10">
    <source>
        <dbReference type="ARBA" id="ARBA00025699"/>
    </source>
</evidence>
<protein>
    <recommendedName>
        <fullName evidence="4 12">Ribosomal RNA small subunit methyltransferase E</fullName>
        <ecNumber evidence="3 12">2.1.1.193</ecNumber>
    </recommendedName>
</protein>
<sequence length="250" mass="28148">MHHFFVNDNQIKENYITITGADVNHIKNVLRMKIGEKLLISNGINKDYLCELSKITNEEIIATVLSIDEEGGELPSKIYLFQGLPKADKMELIIQKAVELGVFEIIPVSMKHSVVKLDEKKQSNKVKRWQAIAESAAKQSKRSVVPNVKHVMSFQEALDYAKNFEYNLIPYEHADKMKETKQVIASLKANTSIGVFIGPEGGFDENEIASARKHNMKTITLGKRILRTETAGLTALSVIMFQLEGKETDE</sequence>
<feature type="domain" description="Ribosomal RNA small subunit methyltransferase E PUA-like" evidence="14">
    <location>
        <begin position="18"/>
        <end position="64"/>
    </location>
</feature>
<evidence type="ECO:0000313" key="15">
    <source>
        <dbReference type="EMBL" id="KAB1437733.1"/>
    </source>
</evidence>
<evidence type="ECO:0000256" key="3">
    <source>
        <dbReference type="ARBA" id="ARBA00012328"/>
    </source>
</evidence>
<evidence type="ECO:0000256" key="6">
    <source>
        <dbReference type="ARBA" id="ARBA00022552"/>
    </source>
</evidence>
<comment type="caution">
    <text evidence="15">The sequence shown here is derived from an EMBL/GenBank/DDBJ whole genome shotgun (WGS) entry which is preliminary data.</text>
</comment>
<comment type="catalytic activity">
    <reaction evidence="11 12">
        <text>uridine(1498) in 16S rRNA + S-adenosyl-L-methionine = N(3)-methyluridine(1498) in 16S rRNA + S-adenosyl-L-homocysteine + H(+)</text>
        <dbReference type="Rhea" id="RHEA:42920"/>
        <dbReference type="Rhea" id="RHEA-COMP:10283"/>
        <dbReference type="Rhea" id="RHEA-COMP:10284"/>
        <dbReference type="ChEBI" id="CHEBI:15378"/>
        <dbReference type="ChEBI" id="CHEBI:57856"/>
        <dbReference type="ChEBI" id="CHEBI:59789"/>
        <dbReference type="ChEBI" id="CHEBI:65315"/>
        <dbReference type="ChEBI" id="CHEBI:74502"/>
        <dbReference type="EC" id="2.1.1.193"/>
    </reaction>
</comment>
<dbReference type="InterPro" id="IPR006700">
    <property type="entry name" value="RsmE"/>
</dbReference>
<dbReference type="AlphaFoldDB" id="A0A7V7UB47"/>
<dbReference type="GO" id="GO:0070475">
    <property type="term" value="P:rRNA base methylation"/>
    <property type="evidence" value="ECO:0007669"/>
    <property type="project" value="TreeGrafter"/>
</dbReference>
<feature type="domain" description="Ribosomal RNA small subunit methyltransferase E methyltransferase" evidence="13">
    <location>
        <begin position="73"/>
        <end position="240"/>
    </location>
</feature>
<evidence type="ECO:0000313" key="16">
    <source>
        <dbReference type="Proteomes" id="UP000461768"/>
    </source>
</evidence>
<dbReference type="Pfam" id="PF04452">
    <property type="entry name" value="Methyltrans_RNA"/>
    <property type="match status" value="1"/>
</dbReference>
<proteinExistence type="inferred from homology"/>
<organism evidence="15 16">
    <name type="scientific">Candidatus Galacturonatibacter soehngenii</name>
    <dbReference type="NCBI Taxonomy" id="2307010"/>
    <lineage>
        <taxon>Bacteria</taxon>
        <taxon>Bacillati</taxon>
        <taxon>Bacillota</taxon>
        <taxon>Clostridia</taxon>
        <taxon>Lachnospirales</taxon>
        <taxon>Lachnospiraceae</taxon>
        <taxon>Candidatus Galacturonatibacter</taxon>
    </lineage>
</organism>